<dbReference type="GeneID" id="108620371"/>
<reference evidence="3" key="1">
    <citation type="submission" date="2025-08" db="UniProtKB">
        <authorList>
            <consortium name="RefSeq"/>
        </authorList>
    </citation>
    <scope>IDENTIFICATION</scope>
    <source>
        <tissue evidence="3">Whole organism</tissue>
    </source>
</reference>
<accession>A0ABM1PZY0</accession>
<dbReference type="Proteomes" id="UP000694904">
    <property type="component" value="Unplaced"/>
</dbReference>
<gene>
    <name evidence="3" type="primary">LOC108620371</name>
</gene>
<organism evidence="2 3">
    <name type="scientific">Drosophila arizonae</name>
    <name type="common">Fruit fly</name>
    <dbReference type="NCBI Taxonomy" id="7263"/>
    <lineage>
        <taxon>Eukaryota</taxon>
        <taxon>Metazoa</taxon>
        <taxon>Ecdysozoa</taxon>
        <taxon>Arthropoda</taxon>
        <taxon>Hexapoda</taxon>
        <taxon>Insecta</taxon>
        <taxon>Pterygota</taxon>
        <taxon>Neoptera</taxon>
        <taxon>Endopterygota</taxon>
        <taxon>Diptera</taxon>
        <taxon>Brachycera</taxon>
        <taxon>Muscomorpha</taxon>
        <taxon>Ephydroidea</taxon>
        <taxon>Drosophilidae</taxon>
        <taxon>Drosophila</taxon>
    </lineage>
</organism>
<feature type="region of interest" description="Disordered" evidence="1">
    <location>
        <begin position="79"/>
        <end position="105"/>
    </location>
</feature>
<evidence type="ECO:0000313" key="3">
    <source>
        <dbReference type="RefSeq" id="XP_017872766.1"/>
    </source>
</evidence>
<proteinExistence type="predicted"/>
<dbReference type="RefSeq" id="XP_017872766.1">
    <property type="nucleotide sequence ID" value="XM_018017277.1"/>
</dbReference>
<sequence length="105" mass="11844">MGHHTLEVGKKRSADPEMFPLMDVKTVGSFYYENFQFSGMVPFKRPAAEKSGIPVYQPGATTYQQLMQPYVPVSCEYPPQQQQHQQQQQQQPICSAITTTTTTTA</sequence>
<feature type="non-terminal residue" evidence="3">
    <location>
        <position position="105"/>
    </location>
</feature>
<keyword evidence="2" id="KW-1185">Reference proteome</keyword>
<evidence type="ECO:0000256" key="1">
    <source>
        <dbReference type="SAM" id="MobiDB-lite"/>
    </source>
</evidence>
<name>A0ABM1PZY0_DROAR</name>
<protein>
    <submittedName>
        <fullName evidence="3">Uncharacterized protein LOC108620371</fullName>
    </submittedName>
</protein>
<feature type="compositionally biased region" description="Low complexity" evidence="1">
    <location>
        <begin position="80"/>
        <end position="91"/>
    </location>
</feature>
<evidence type="ECO:0000313" key="2">
    <source>
        <dbReference type="Proteomes" id="UP000694904"/>
    </source>
</evidence>